<dbReference type="FunCoup" id="A0A1Y2BBT6">
    <property type="interactions" value="653"/>
</dbReference>
<evidence type="ECO:0000256" key="8">
    <source>
        <dbReference type="ARBA" id="ARBA00022989"/>
    </source>
</evidence>
<feature type="transmembrane region" description="Helical" evidence="10">
    <location>
        <begin position="134"/>
        <end position="156"/>
    </location>
</feature>
<evidence type="ECO:0000313" key="12">
    <source>
        <dbReference type="EMBL" id="ORY32289.1"/>
    </source>
</evidence>
<evidence type="ECO:0000256" key="3">
    <source>
        <dbReference type="ARBA" id="ARBA00008715"/>
    </source>
</evidence>
<comment type="caution">
    <text evidence="12">The sequence shown here is derived from an EMBL/GenBank/DDBJ whole genome shotgun (WGS) entry which is preliminary data.</text>
</comment>
<evidence type="ECO:0000256" key="7">
    <source>
        <dbReference type="ARBA" id="ARBA00022824"/>
    </source>
</evidence>
<evidence type="ECO:0000256" key="1">
    <source>
        <dbReference type="ARBA" id="ARBA00004477"/>
    </source>
</evidence>
<feature type="compositionally biased region" description="Basic and acidic residues" evidence="11">
    <location>
        <begin position="83"/>
        <end position="92"/>
    </location>
</feature>
<reference evidence="12 13" key="1">
    <citation type="submission" date="2016-07" db="EMBL/GenBank/DDBJ databases">
        <title>Pervasive Adenine N6-methylation of Active Genes in Fungi.</title>
        <authorList>
            <consortium name="DOE Joint Genome Institute"/>
            <person name="Mondo S.J."/>
            <person name="Dannebaum R.O."/>
            <person name="Kuo R.C."/>
            <person name="Labutti K."/>
            <person name="Haridas S."/>
            <person name="Kuo A."/>
            <person name="Salamov A."/>
            <person name="Ahrendt S.R."/>
            <person name="Lipzen A."/>
            <person name="Sullivan W."/>
            <person name="Andreopoulos W.B."/>
            <person name="Clum A."/>
            <person name="Lindquist E."/>
            <person name="Daum C."/>
            <person name="Ramamoorthy G.K."/>
            <person name="Gryganskyi A."/>
            <person name="Culley D."/>
            <person name="Magnuson J.K."/>
            <person name="James T.Y."/>
            <person name="O'Malley M.A."/>
            <person name="Stajich J.E."/>
            <person name="Spatafora J.W."/>
            <person name="Visel A."/>
            <person name="Grigoriev I.V."/>
        </authorList>
    </citation>
    <scope>NUCLEOTIDE SEQUENCE [LARGE SCALE GENOMIC DNA]</scope>
    <source>
        <strain evidence="12 13">68-887.2</strain>
    </source>
</reference>
<keyword evidence="8 10" id="KW-1133">Transmembrane helix</keyword>
<protein>
    <recommendedName>
        <fullName evidence="10">Alpha-1,3-glucosyltransferase</fullName>
        <ecNumber evidence="10">2.4.1.-</ecNumber>
    </recommendedName>
</protein>
<feature type="transmembrane region" description="Helical" evidence="10">
    <location>
        <begin position="588"/>
        <end position="609"/>
    </location>
</feature>
<evidence type="ECO:0000256" key="10">
    <source>
        <dbReference type="RuleBase" id="RU363110"/>
    </source>
</evidence>
<feature type="transmembrane region" description="Helical" evidence="10">
    <location>
        <begin position="334"/>
        <end position="354"/>
    </location>
</feature>
<evidence type="ECO:0000256" key="6">
    <source>
        <dbReference type="ARBA" id="ARBA00022692"/>
    </source>
</evidence>
<dbReference type="Pfam" id="PF03155">
    <property type="entry name" value="Alg6_Alg8"/>
    <property type="match status" value="1"/>
</dbReference>
<dbReference type="Proteomes" id="UP000193986">
    <property type="component" value="Unassembled WGS sequence"/>
</dbReference>
<evidence type="ECO:0000256" key="2">
    <source>
        <dbReference type="ARBA" id="ARBA00004922"/>
    </source>
</evidence>
<dbReference type="GO" id="GO:0042281">
    <property type="term" value="F:dolichyl pyrophosphate Man9GlcNAc2 alpha-1,3-glucosyltransferase activity"/>
    <property type="evidence" value="ECO:0007669"/>
    <property type="project" value="TreeGrafter"/>
</dbReference>
<evidence type="ECO:0000313" key="13">
    <source>
        <dbReference type="Proteomes" id="UP000193986"/>
    </source>
</evidence>
<sequence>MPRRSYAQHRASRVRRGSVAESETDLESLASYTTYSSNFTHPSSSGIPSPRLQHPQFQPLHQPQPLRLRTLSSTSHASNQHLEIPRTSRDSESSAARQARREARRKERERKSTLAGEKYDSPLRRWLRYMGSGWMSLGLGLVGVGVVKSAIGSGGFSGKDTPPMYGDFEAQRHWMEITINRPIEDWYTWRPDWWLLDYPPLSAYTSWLCGKIGNALDRSGTHFALNTSWGLSPPALVTFMRMSVLVLEVGVWWVAVGGWIIAEGKRGGRSWRSQVTGIMTVLLMPSLALVDNGHFQYNSVLLGLSLLSVLCFASNRDVLGCVAFSLALCFKQMGLYYAPAIGCYLLGKCIWLGGTRGLTHLIKLGTATLATFVIMFLPWLRPFPGALLQVLHRLFPFARGIFEDKVANLWCASNVVIKWRNLLSTPGMARLATATTLLALLPTVVILLRTSYTTSLQRSSPTNSNGSGPSIVEPADEISPPPTIRLLPTALFTSAMAFFLFSFQVHEKSILLPLMPLTIMMAMRGGKEARTDDDELWEMGVLVNNVAVFSMWPLLKRDQQSLQYVAVTFLWNYVIGYNPFTVSSSETLRYGSLLVYSIIALLHLPDILPHVIRPPARYPDLWVVLNVLLSFSVFSISYLWGLKKLLEGSWAIGGLGFESASSKAPSAGKVE</sequence>
<comment type="similarity">
    <text evidence="3 10">Belongs to the ALG6/ALG8 glucosyltransferase family.</text>
</comment>
<dbReference type="EMBL" id="MCFC01000010">
    <property type="protein sequence ID" value="ORY32289.1"/>
    <property type="molecule type" value="Genomic_DNA"/>
</dbReference>
<evidence type="ECO:0000256" key="5">
    <source>
        <dbReference type="ARBA" id="ARBA00022679"/>
    </source>
</evidence>
<feature type="compositionally biased region" description="Polar residues" evidence="11">
    <location>
        <begin position="30"/>
        <end position="47"/>
    </location>
</feature>
<organism evidence="12 13">
    <name type="scientific">Naematelia encephala</name>
    <dbReference type="NCBI Taxonomy" id="71784"/>
    <lineage>
        <taxon>Eukaryota</taxon>
        <taxon>Fungi</taxon>
        <taxon>Dikarya</taxon>
        <taxon>Basidiomycota</taxon>
        <taxon>Agaricomycotina</taxon>
        <taxon>Tremellomycetes</taxon>
        <taxon>Tremellales</taxon>
        <taxon>Naemateliaceae</taxon>
        <taxon>Naematelia</taxon>
    </lineage>
</organism>
<dbReference type="AlphaFoldDB" id="A0A1Y2BBT6"/>
<feature type="region of interest" description="Disordered" evidence="11">
    <location>
        <begin position="74"/>
        <end position="114"/>
    </location>
</feature>
<accession>A0A1Y2BBT6</accession>
<keyword evidence="5 10" id="KW-0808">Transferase</keyword>
<keyword evidence="4 10" id="KW-0328">Glycosyltransferase</keyword>
<feature type="compositionally biased region" description="Basic residues" evidence="11">
    <location>
        <begin position="1"/>
        <end position="16"/>
    </location>
</feature>
<feature type="region of interest" description="Disordered" evidence="11">
    <location>
        <begin position="456"/>
        <end position="477"/>
    </location>
</feature>
<proteinExistence type="inferred from homology"/>
<dbReference type="PANTHER" id="PTHR12413">
    <property type="entry name" value="DOLICHYL GLYCOSYLTRANSFERASE"/>
    <property type="match status" value="1"/>
</dbReference>
<dbReference type="EC" id="2.4.1.-" evidence="10"/>
<dbReference type="InParanoid" id="A0A1Y2BBT6"/>
<feature type="transmembrane region" description="Helical" evidence="10">
    <location>
        <begin position="360"/>
        <end position="380"/>
    </location>
</feature>
<name>A0A1Y2BBT6_9TREE</name>
<dbReference type="UniPathway" id="UPA00378"/>
<keyword evidence="9 10" id="KW-0472">Membrane</keyword>
<keyword evidence="13" id="KW-1185">Reference proteome</keyword>
<feature type="compositionally biased region" description="Basic and acidic residues" evidence="11">
    <location>
        <begin position="99"/>
        <end position="114"/>
    </location>
</feature>
<feature type="transmembrane region" description="Helical" evidence="10">
    <location>
        <begin position="239"/>
        <end position="262"/>
    </location>
</feature>
<feature type="transmembrane region" description="Helical" evidence="10">
    <location>
        <begin position="274"/>
        <end position="290"/>
    </location>
</feature>
<keyword evidence="6 10" id="KW-0812">Transmembrane</keyword>
<comment type="pathway">
    <text evidence="2 10">Protein modification; protein glycosylation.</text>
</comment>
<feature type="compositionally biased region" description="Low complexity" evidence="11">
    <location>
        <begin position="459"/>
        <end position="470"/>
    </location>
</feature>
<dbReference type="GO" id="GO:0005789">
    <property type="term" value="C:endoplasmic reticulum membrane"/>
    <property type="evidence" value="ECO:0007669"/>
    <property type="project" value="UniProtKB-SubCell"/>
</dbReference>
<dbReference type="OrthoDB" id="5589195at2759"/>
<evidence type="ECO:0000256" key="11">
    <source>
        <dbReference type="SAM" id="MobiDB-lite"/>
    </source>
</evidence>
<keyword evidence="7 10" id="KW-0256">Endoplasmic reticulum</keyword>
<gene>
    <name evidence="12" type="ORF">BCR39DRAFT_523770</name>
</gene>
<feature type="transmembrane region" description="Helical" evidence="10">
    <location>
        <begin position="428"/>
        <end position="448"/>
    </location>
</feature>
<dbReference type="InterPro" id="IPR004856">
    <property type="entry name" value="Glyco_trans_ALG6/ALG8"/>
</dbReference>
<dbReference type="STRING" id="71784.A0A1Y2BBT6"/>
<comment type="subcellular location">
    <subcellularLocation>
        <location evidence="1 10">Endoplasmic reticulum membrane</location>
        <topology evidence="1 10">Multi-pass membrane protein</topology>
    </subcellularLocation>
</comment>
<dbReference type="PANTHER" id="PTHR12413:SF1">
    <property type="entry name" value="DOLICHYL PYROPHOSPHATE MAN9GLCNAC2 ALPHA-1,3-GLUCOSYLTRANSFERASE"/>
    <property type="match status" value="1"/>
</dbReference>
<evidence type="ECO:0000256" key="9">
    <source>
        <dbReference type="ARBA" id="ARBA00023136"/>
    </source>
</evidence>
<feature type="transmembrane region" description="Helical" evidence="10">
    <location>
        <begin position="621"/>
        <end position="640"/>
    </location>
</feature>
<evidence type="ECO:0000256" key="4">
    <source>
        <dbReference type="ARBA" id="ARBA00022676"/>
    </source>
</evidence>
<feature type="region of interest" description="Disordered" evidence="11">
    <location>
        <begin position="1"/>
        <end position="58"/>
    </location>
</feature>